<sequence length="115" mass="13651">MILNNDFDLVEDKAEDVRRTATCFKPEIHMFCTRSLFGFSFYCQAAIFQVNQRDYSIPFFRLQHFLLHRLFLMKDAWNFAKTSSKAAYDLKKRFIHASKRRDKIGIITTSNGDRK</sequence>
<accession>A0A024G934</accession>
<comment type="caution">
    <text evidence="1">The sequence shown here is derived from an EMBL/GenBank/DDBJ whole genome shotgun (WGS) entry which is preliminary data.</text>
</comment>
<evidence type="ECO:0000313" key="2">
    <source>
        <dbReference type="Proteomes" id="UP000053237"/>
    </source>
</evidence>
<dbReference type="EMBL" id="CAIX01000039">
    <property type="protein sequence ID" value="CCI42827.1"/>
    <property type="molecule type" value="Genomic_DNA"/>
</dbReference>
<gene>
    <name evidence="1" type="ORF">BN9_036110</name>
</gene>
<organism evidence="1 2">
    <name type="scientific">Albugo candida</name>
    <dbReference type="NCBI Taxonomy" id="65357"/>
    <lineage>
        <taxon>Eukaryota</taxon>
        <taxon>Sar</taxon>
        <taxon>Stramenopiles</taxon>
        <taxon>Oomycota</taxon>
        <taxon>Peronosporomycetes</taxon>
        <taxon>Albuginales</taxon>
        <taxon>Albuginaceae</taxon>
        <taxon>Albugo</taxon>
    </lineage>
</organism>
<evidence type="ECO:0000313" key="1">
    <source>
        <dbReference type="EMBL" id="CCI42827.1"/>
    </source>
</evidence>
<dbReference type="InParanoid" id="A0A024G934"/>
<reference evidence="1 2" key="1">
    <citation type="submission" date="2012-05" db="EMBL/GenBank/DDBJ databases">
        <title>Recombination and specialization in a pathogen metapopulation.</title>
        <authorList>
            <person name="Gardiner A."/>
            <person name="Kemen E."/>
            <person name="Schultz-Larsen T."/>
            <person name="MacLean D."/>
            <person name="Van Oosterhout C."/>
            <person name="Jones J.D.G."/>
        </authorList>
    </citation>
    <scope>NUCLEOTIDE SEQUENCE [LARGE SCALE GENOMIC DNA]</scope>
    <source>
        <strain evidence="1 2">Ac Nc2</strain>
    </source>
</reference>
<name>A0A024G934_9STRA</name>
<protein>
    <submittedName>
        <fullName evidence="1">Uncharacterized protein</fullName>
    </submittedName>
</protein>
<proteinExistence type="predicted"/>
<dbReference type="AlphaFoldDB" id="A0A024G934"/>
<keyword evidence="2" id="KW-1185">Reference proteome</keyword>
<dbReference type="Proteomes" id="UP000053237">
    <property type="component" value="Unassembled WGS sequence"/>
</dbReference>